<dbReference type="Proteomes" id="UP000439903">
    <property type="component" value="Unassembled WGS sequence"/>
</dbReference>
<name>A0A8H4ETP4_GIGMA</name>
<sequence length="170" mass="20187">METDFSFRLDKLCIKSYDWKFLDKYRIYGQKTGVQDIPLSSGIELGVFEDISLEISCERNLKEREGLKNGKFELKNGKDLQHSLMLLRTENMNDKREKIHIKLKELLDVMVRANHSSTFFRSFFEAGLYAKELREFNKEESLESIKNMDEEITNEIAKMNQNIRDLYRQD</sequence>
<comment type="caution">
    <text evidence="2">The sequence shown here is derived from an EMBL/GenBank/DDBJ whole genome shotgun (WGS) entry which is preliminary data.</text>
</comment>
<evidence type="ECO:0000313" key="2">
    <source>
        <dbReference type="EMBL" id="KAF0552640.1"/>
    </source>
</evidence>
<feature type="coiled-coil region" evidence="1">
    <location>
        <begin position="142"/>
        <end position="169"/>
    </location>
</feature>
<gene>
    <name evidence="2" type="ORF">F8M41_021330</name>
</gene>
<protein>
    <submittedName>
        <fullName evidence="2">Uncharacterized protein</fullName>
    </submittedName>
</protein>
<accession>A0A8H4ETP4</accession>
<evidence type="ECO:0000313" key="3">
    <source>
        <dbReference type="Proteomes" id="UP000439903"/>
    </source>
</evidence>
<evidence type="ECO:0000256" key="1">
    <source>
        <dbReference type="SAM" id="Coils"/>
    </source>
</evidence>
<keyword evidence="1" id="KW-0175">Coiled coil</keyword>
<proteinExistence type="predicted"/>
<reference evidence="2 3" key="1">
    <citation type="journal article" date="2019" name="Environ. Microbiol.">
        <title>At the nexus of three kingdoms: the genome of the mycorrhizal fungus Gigaspora margarita provides insights into plant, endobacterial and fungal interactions.</title>
        <authorList>
            <person name="Venice F."/>
            <person name="Ghignone S."/>
            <person name="Salvioli di Fossalunga A."/>
            <person name="Amselem J."/>
            <person name="Novero M."/>
            <person name="Xianan X."/>
            <person name="Sedzielewska Toro K."/>
            <person name="Morin E."/>
            <person name="Lipzen A."/>
            <person name="Grigoriev I.V."/>
            <person name="Henrissat B."/>
            <person name="Martin F.M."/>
            <person name="Bonfante P."/>
        </authorList>
    </citation>
    <scope>NUCLEOTIDE SEQUENCE [LARGE SCALE GENOMIC DNA]</scope>
    <source>
        <strain evidence="2 3">BEG34</strain>
    </source>
</reference>
<keyword evidence="3" id="KW-1185">Reference proteome</keyword>
<dbReference type="EMBL" id="WTPW01000063">
    <property type="protein sequence ID" value="KAF0552640.1"/>
    <property type="molecule type" value="Genomic_DNA"/>
</dbReference>
<dbReference type="AlphaFoldDB" id="A0A8H4ETP4"/>
<organism evidence="2 3">
    <name type="scientific">Gigaspora margarita</name>
    <dbReference type="NCBI Taxonomy" id="4874"/>
    <lineage>
        <taxon>Eukaryota</taxon>
        <taxon>Fungi</taxon>
        <taxon>Fungi incertae sedis</taxon>
        <taxon>Mucoromycota</taxon>
        <taxon>Glomeromycotina</taxon>
        <taxon>Glomeromycetes</taxon>
        <taxon>Diversisporales</taxon>
        <taxon>Gigasporaceae</taxon>
        <taxon>Gigaspora</taxon>
    </lineage>
</organism>